<dbReference type="GO" id="GO:0008017">
    <property type="term" value="F:microtubule binding"/>
    <property type="evidence" value="ECO:0007669"/>
    <property type="project" value="InterPro"/>
</dbReference>
<evidence type="ECO:0000256" key="7">
    <source>
        <dbReference type="PROSITE-ProRule" id="PRU00283"/>
    </source>
</evidence>
<dbReference type="PANTHER" id="PTHR47968">
    <property type="entry name" value="CENTROMERE PROTEIN E"/>
    <property type="match status" value="1"/>
</dbReference>
<organism evidence="10 11">
    <name type="scientific">Hypsibius exemplaris</name>
    <name type="common">Freshwater tardigrade</name>
    <dbReference type="NCBI Taxonomy" id="2072580"/>
    <lineage>
        <taxon>Eukaryota</taxon>
        <taxon>Metazoa</taxon>
        <taxon>Ecdysozoa</taxon>
        <taxon>Tardigrada</taxon>
        <taxon>Eutardigrada</taxon>
        <taxon>Parachela</taxon>
        <taxon>Hypsibioidea</taxon>
        <taxon>Hypsibiidae</taxon>
        <taxon>Hypsibius</taxon>
    </lineage>
</organism>
<evidence type="ECO:0000256" key="5">
    <source>
        <dbReference type="ARBA" id="ARBA00023175"/>
    </source>
</evidence>
<keyword evidence="11" id="KW-1185">Reference proteome</keyword>
<evidence type="ECO:0000256" key="8">
    <source>
        <dbReference type="SAM" id="MobiDB-lite"/>
    </source>
</evidence>
<comment type="similarity">
    <text evidence="7">Belongs to the TRAFAC class myosin-kinesin ATPase superfamily. Kinesin family.</text>
</comment>
<keyword evidence="2 7" id="KW-0547">Nucleotide-binding</keyword>
<evidence type="ECO:0000259" key="9">
    <source>
        <dbReference type="PROSITE" id="PS50067"/>
    </source>
</evidence>
<evidence type="ECO:0000256" key="1">
    <source>
        <dbReference type="ARBA" id="ARBA00004245"/>
    </source>
</evidence>
<feature type="compositionally biased region" description="Basic residues" evidence="8">
    <location>
        <begin position="1"/>
        <end position="11"/>
    </location>
</feature>
<evidence type="ECO:0000256" key="3">
    <source>
        <dbReference type="ARBA" id="ARBA00022840"/>
    </source>
</evidence>
<gene>
    <name evidence="10" type="ORF">BV898_05199</name>
</gene>
<dbReference type="GO" id="GO:0005524">
    <property type="term" value="F:ATP binding"/>
    <property type="evidence" value="ECO:0007669"/>
    <property type="project" value="UniProtKB-UniRule"/>
</dbReference>
<evidence type="ECO:0000313" key="10">
    <source>
        <dbReference type="EMBL" id="OQV20857.1"/>
    </source>
</evidence>
<feature type="region of interest" description="Disordered" evidence="8">
    <location>
        <begin position="55"/>
        <end position="84"/>
    </location>
</feature>
<comment type="caution">
    <text evidence="10">The sequence shown here is derived from an EMBL/GenBank/DDBJ whole genome shotgun (WGS) entry which is preliminary data.</text>
</comment>
<feature type="domain" description="Kinesin motor" evidence="9">
    <location>
        <begin position="139"/>
        <end position="251"/>
    </location>
</feature>
<dbReference type="GO" id="GO:0003777">
    <property type="term" value="F:microtubule motor activity"/>
    <property type="evidence" value="ECO:0007669"/>
    <property type="project" value="InterPro"/>
</dbReference>
<dbReference type="Pfam" id="PF00225">
    <property type="entry name" value="Kinesin"/>
    <property type="match status" value="1"/>
</dbReference>
<keyword evidence="6" id="KW-0963">Cytoplasm</keyword>
<protein>
    <recommendedName>
        <fullName evidence="9">Kinesin motor domain-containing protein</fullName>
    </recommendedName>
</protein>
<feature type="region of interest" description="Disordered" evidence="8">
    <location>
        <begin position="1"/>
        <end position="29"/>
    </location>
</feature>
<dbReference type="OrthoDB" id="9389774at2759"/>
<keyword evidence="4" id="KW-0175">Coiled coil</keyword>
<dbReference type="InterPro" id="IPR027640">
    <property type="entry name" value="Kinesin-like_fam"/>
</dbReference>
<comment type="subcellular location">
    <subcellularLocation>
        <location evidence="1">Cytoplasm</location>
        <location evidence="1">Cytoskeleton</location>
    </subcellularLocation>
</comment>
<dbReference type="GO" id="GO:0005856">
    <property type="term" value="C:cytoskeleton"/>
    <property type="evidence" value="ECO:0007669"/>
    <property type="project" value="UniProtKB-SubCell"/>
</dbReference>
<name>A0A1W0X058_HYPEX</name>
<evidence type="ECO:0000256" key="2">
    <source>
        <dbReference type="ARBA" id="ARBA00022741"/>
    </source>
</evidence>
<proteinExistence type="inferred from homology"/>
<dbReference type="InterPro" id="IPR027417">
    <property type="entry name" value="P-loop_NTPase"/>
</dbReference>
<keyword evidence="6" id="KW-0206">Cytoskeleton</keyword>
<dbReference type="SUPFAM" id="SSF52540">
    <property type="entry name" value="P-loop containing nucleoside triphosphate hydrolases"/>
    <property type="match status" value="1"/>
</dbReference>
<dbReference type="Proteomes" id="UP000192578">
    <property type="component" value="Unassembled WGS sequence"/>
</dbReference>
<dbReference type="PANTHER" id="PTHR47968:SF75">
    <property type="entry name" value="CENTROMERE-ASSOCIATED PROTEIN E"/>
    <property type="match status" value="1"/>
</dbReference>
<dbReference type="GO" id="GO:0007018">
    <property type="term" value="P:microtubule-based movement"/>
    <property type="evidence" value="ECO:0007669"/>
    <property type="project" value="InterPro"/>
</dbReference>
<evidence type="ECO:0000256" key="4">
    <source>
        <dbReference type="ARBA" id="ARBA00023054"/>
    </source>
</evidence>
<sequence length="251" mass="27911">MPKTKVSSKKKVLSECQAEPPVPPRLDDLKKLAAGEEDLLMDELEEQENFELEVETPKENQKAAKGGRTFIRTPRNANGGGAGITTLDTKLTKKNLGNLFKMEETMIETIRLEDTGRSHHHHHHEGLTSSASHIAKAEAMDCFIRVRPLLPQEVARGENKGCFKVLPEAKGIALIPPVASHLYRRLANSQDGKVGYDFTHVLGDELQQRDVFIRTMHKPIQQFLGGTSQLIFTYGVTNSGKTYTLLGKKNS</sequence>
<keyword evidence="5 7" id="KW-0505">Motor protein</keyword>
<evidence type="ECO:0000313" key="11">
    <source>
        <dbReference type="Proteomes" id="UP000192578"/>
    </source>
</evidence>
<reference evidence="11" key="1">
    <citation type="submission" date="2017-01" db="EMBL/GenBank/DDBJ databases">
        <title>Comparative genomics of anhydrobiosis in the tardigrade Hypsibius dujardini.</title>
        <authorList>
            <person name="Yoshida Y."/>
            <person name="Koutsovoulos G."/>
            <person name="Laetsch D."/>
            <person name="Stevens L."/>
            <person name="Kumar S."/>
            <person name="Horikawa D."/>
            <person name="Ishino K."/>
            <person name="Komine S."/>
            <person name="Tomita M."/>
            <person name="Blaxter M."/>
            <person name="Arakawa K."/>
        </authorList>
    </citation>
    <scope>NUCLEOTIDE SEQUENCE [LARGE SCALE GENOMIC DNA]</scope>
    <source>
        <strain evidence="11">Z151</strain>
    </source>
</reference>
<feature type="binding site" evidence="7">
    <location>
        <begin position="235"/>
        <end position="242"/>
    </location>
    <ligand>
        <name>ATP</name>
        <dbReference type="ChEBI" id="CHEBI:30616"/>
    </ligand>
</feature>
<dbReference type="Gene3D" id="3.40.850.10">
    <property type="entry name" value="Kinesin motor domain"/>
    <property type="match status" value="1"/>
</dbReference>
<dbReference type="InterPro" id="IPR036961">
    <property type="entry name" value="Kinesin_motor_dom_sf"/>
</dbReference>
<evidence type="ECO:0000256" key="6">
    <source>
        <dbReference type="ARBA" id="ARBA00023212"/>
    </source>
</evidence>
<dbReference type="PROSITE" id="PS50067">
    <property type="entry name" value="KINESIN_MOTOR_2"/>
    <property type="match status" value="1"/>
</dbReference>
<dbReference type="EMBL" id="MTYJ01000027">
    <property type="protein sequence ID" value="OQV20857.1"/>
    <property type="molecule type" value="Genomic_DNA"/>
</dbReference>
<dbReference type="InterPro" id="IPR001752">
    <property type="entry name" value="Kinesin_motor_dom"/>
</dbReference>
<keyword evidence="3 7" id="KW-0067">ATP-binding</keyword>
<accession>A0A1W0X058</accession>
<dbReference type="AlphaFoldDB" id="A0A1W0X058"/>